<organism evidence="3 4">
    <name type="scientific">Cyclobacterium plantarum</name>
    <dbReference type="NCBI Taxonomy" id="2716263"/>
    <lineage>
        <taxon>Bacteria</taxon>
        <taxon>Pseudomonadati</taxon>
        <taxon>Bacteroidota</taxon>
        <taxon>Cytophagia</taxon>
        <taxon>Cytophagales</taxon>
        <taxon>Cyclobacteriaceae</taxon>
        <taxon>Cyclobacterium</taxon>
    </lineage>
</organism>
<feature type="transmembrane region" description="Helical" evidence="1">
    <location>
        <begin position="155"/>
        <end position="174"/>
    </location>
</feature>
<evidence type="ECO:0000313" key="3">
    <source>
        <dbReference type="EMBL" id="NHE55220.1"/>
    </source>
</evidence>
<sequence length="371" mass="42724">MKKEHRFFLIVASTLWMLAFPKQAISQVLSNYDPEIKLSSEKGVFTPNDAVYVWVDTRQFSTAEWRIRLPEGAALFIEEELWQVVTNDTLLFISNQELESRIGKVGELKISAFKKGIDPKDFSVRKGFFDADSSPGQVQDQSADNKRSRDRFKDFFFTIVLAILFFLALFRVLFPSIFGLFWNPIAIFSFEDLWESVSFSKIYSAELLFYLILINMGMALMGILGLHVFGIDFFGLSLENDIEMMVFVWLAFTLSLTGITFLKFIWLGINTYIFELEKIALPHFFYLLKVSGFGLLVLIGLTVVVYSNNLLSGSTYVWWLFISFLTVYSLGIIGLSIWLYKKNGFNNYHLFSYLCTSELIPFLVICKFLLG</sequence>
<feature type="transmembrane region" description="Helical" evidence="1">
    <location>
        <begin position="207"/>
        <end position="229"/>
    </location>
</feature>
<evidence type="ECO:0000256" key="1">
    <source>
        <dbReference type="SAM" id="Phobius"/>
    </source>
</evidence>
<feature type="transmembrane region" description="Helical" evidence="1">
    <location>
        <begin position="249"/>
        <end position="274"/>
    </location>
</feature>
<name>A0ABX0H5H7_9BACT</name>
<keyword evidence="4" id="KW-1185">Reference proteome</keyword>
<feature type="transmembrane region" description="Helical" evidence="1">
    <location>
        <begin position="318"/>
        <end position="338"/>
    </location>
</feature>
<keyword evidence="1" id="KW-0472">Membrane</keyword>
<protein>
    <submittedName>
        <fullName evidence="3">DUF4271 domain-containing protein</fullName>
    </submittedName>
</protein>
<feature type="signal peptide" evidence="2">
    <location>
        <begin position="1"/>
        <end position="24"/>
    </location>
</feature>
<feature type="transmembrane region" description="Helical" evidence="1">
    <location>
        <begin position="286"/>
        <end position="306"/>
    </location>
</feature>
<dbReference type="EMBL" id="JAANYN010000001">
    <property type="protein sequence ID" value="NHE55220.1"/>
    <property type="molecule type" value="Genomic_DNA"/>
</dbReference>
<dbReference type="InterPro" id="IPR025367">
    <property type="entry name" value="DUF4271"/>
</dbReference>
<evidence type="ECO:0000256" key="2">
    <source>
        <dbReference type="SAM" id="SignalP"/>
    </source>
</evidence>
<dbReference type="Pfam" id="PF14093">
    <property type="entry name" value="DUF4271"/>
    <property type="match status" value="1"/>
</dbReference>
<keyword evidence="2" id="KW-0732">Signal</keyword>
<feature type="chain" id="PRO_5046796159" evidence="2">
    <location>
        <begin position="25"/>
        <end position="371"/>
    </location>
</feature>
<gene>
    <name evidence="3" type="ORF">G9Q97_00140</name>
</gene>
<dbReference type="RefSeq" id="WP_166141952.1">
    <property type="nucleotide sequence ID" value="NZ_JAANYN010000001.1"/>
</dbReference>
<comment type="caution">
    <text evidence="3">The sequence shown here is derived from an EMBL/GenBank/DDBJ whole genome shotgun (WGS) entry which is preliminary data.</text>
</comment>
<reference evidence="3 4" key="1">
    <citation type="submission" date="2020-03" db="EMBL/GenBank/DDBJ databases">
        <title>Cyclobacterium plantarum sp. nov., a marine bacterium isolated from a coastal-marine wetland.</title>
        <authorList>
            <person name="Sanchez-Porro C."/>
            <person name="Ventosa A."/>
            <person name="Amoozegar M."/>
        </authorList>
    </citation>
    <scope>NUCLEOTIDE SEQUENCE [LARGE SCALE GENOMIC DNA]</scope>
    <source>
        <strain evidence="3 4">GBPx2</strain>
    </source>
</reference>
<evidence type="ECO:0000313" key="4">
    <source>
        <dbReference type="Proteomes" id="UP000649799"/>
    </source>
</evidence>
<feature type="transmembrane region" description="Helical" evidence="1">
    <location>
        <begin position="350"/>
        <end position="370"/>
    </location>
</feature>
<keyword evidence="1" id="KW-0812">Transmembrane</keyword>
<keyword evidence="1" id="KW-1133">Transmembrane helix</keyword>
<proteinExistence type="predicted"/>
<dbReference type="Proteomes" id="UP000649799">
    <property type="component" value="Unassembled WGS sequence"/>
</dbReference>
<accession>A0ABX0H5H7</accession>